<dbReference type="Gramene" id="PNW75063">
    <property type="protein sequence ID" value="PNW75063"/>
    <property type="gene ID" value="CHLRE_12g498200v5"/>
</dbReference>
<gene>
    <name evidence="1" type="ORF">CHLRE_12g498200v5</name>
</gene>
<dbReference type="HOGENOM" id="CLU_1689212_0_0_1"/>
<proteinExistence type="predicted"/>
<organism evidence="1 2">
    <name type="scientific">Chlamydomonas reinhardtii</name>
    <name type="common">Chlamydomonas smithii</name>
    <dbReference type="NCBI Taxonomy" id="3055"/>
    <lineage>
        <taxon>Eukaryota</taxon>
        <taxon>Viridiplantae</taxon>
        <taxon>Chlorophyta</taxon>
        <taxon>core chlorophytes</taxon>
        <taxon>Chlorophyceae</taxon>
        <taxon>CS clade</taxon>
        <taxon>Chlamydomonadales</taxon>
        <taxon>Chlamydomonadaceae</taxon>
        <taxon>Chlamydomonas</taxon>
    </lineage>
</organism>
<dbReference type="RefSeq" id="XP_001702349.1">
    <property type="nucleotide sequence ID" value="XM_001702297.2"/>
</dbReference>
<dbReference type="InParanoid" id="A8JGK2"/>
<reference evidence="1 2" key="1">
    <citation type="journal article" date="2007" name="Science">
        <title>The Chlamydomonas genome reveals the evolution of key animal and plant functions.</title>
        <authorList>
            <person name="Merchant S.S."/>
            <person name="Prochnik S.E."/>
            <person name="Vallon O."/>
            <person name="Harris E.H."/>
            <person name="Karpowicz S.J."/>
            <person name="Witman G.B."/>
            <person name="Terry A."/>
            <person name="Salamov A."/>
            <person name="Fritz-Laylin L.K."/>
            <person name="Marechal-Drouard L."/>
            <person name="Marshall W.F."/>
            <person name="Qu L.H."/>
            <person name="Nelson D.R."/>
            <person name="Sanderfoot A.A."/>
            <person name="Spalding M.H."/>
            <person name="Kapitonov V.V."/>
            <person name="Ren Q."/>
            <person name="Ferris P."/>
            <person name="Lindquist E."/>
            <person name="Shapiro H."/>
            <person name="Lucas S.M."/>
            <person name="Grimwood J."/>
            <person name="Schmutz J."/>
            <person name="Cardol P."/>
            <person name="Cerutti H."/>
            <person name="Chanfreau G."/>
            <person name="Chen C.L."/>
            <person name="Cognat V."/>
            <person name="Croft M.T."/>
            <person name="Dent R."/>
            <person name="Dutcher S."/>
            <person name="Fernandez E."/>
            <person name="Fukuzawa H."/>
            <person name="Gonzalez-Ballester D."/>
            <person name="Gonzalez-Halphen D."/>
            <person name="Hallmann A."/>
            <person name="Hanikenne M."/>
            <person name="Hippler M."/>
            <person name="Inwood W."/>
            <person name="Jabbari K."/>
            <person name="Kalanon M."/>
            <person name="Kuras R."/>
            <person name="Lefebvre P.A."/>
            <person name="Lemaire S.D."/>
            <person name="Lobanov A.V."/>
            <person name="Lohr M."/>
            <person name="Manuell A."/>
            <person name="Meier I."/>
            <person name="Mets L."/>
            <person name="Mittag M."/>
            <person name="Mittelmeier T."/>
            <person name="Moroney J.V."/>
            <person name="Moseley J."/>
            <person name="Napoli C."/>
            <person name="Nedelcu A.M."/>
            <person name="Niyogi K."/>
            <person name="Novoselov S.V."/>
            <person name="Paulsen I.T."/>
            <person name="Pazour G."/>
            <person name="Purton S."/>
            <person name="Ral J.P."/>
            <person name="Riano-Pachon D.M."/>
            <person name="Riekhof W."/>
            <person name="Rymarquis L."/>
            <person name="Schroda M."/>
            <person name="Stern D."/>
            <person name="Umen J."/>
            <person name="Willows R."/>
            <person name="Wilson N."/>
            <person name="Zimmer S.L."/>
            <person name="Allmer J."/>
            <person name="Balk J."/>
            <person name="Bisova K."/>
            <person name="Chen C.J."/>
            <person name="Elias M."/>
            <person name="Gendler K."/>
            <person name="Hauser C."/>
            <person name="Lamb M.R."/>
            <person name="Ledford H."/>
            <person name="Long J.C."/>
            <person name="Minagawa J."/>
            <person name="Page M.D."/>
            <person name="Pan J."/>
            <person name="Pootakham W."/>
            <person name="Roje S."/>
            <person name="Rose A."/>
            <person name="Stahlberg E."/>
            <person name="Terauchi A.M."/>
            <person name="Yang P."/>
            <person name="Ball S."/>
            <person name="Bowler C."/>
            <person name="Dieckmann C.L."/>
            <person name="Gladyshev V.N."/>
            <person name="Green P."/>
            <person name="Jorgensen R."/>
            <person name="Mayfield S."/>
            <person name="Mueller-Roeber B."/>
            <person name="Rajamani S."/>
            <person name="Sayre R.T."/>
            <person name="Brokstein P."/>
            <person name="Dubchak I."/>
            <person name="Goodstein D."/>
            <person name="Hornick L."/>
            <person name="Huang Y.W."/>
            <person name="Jhaveri J."/>
            <person name="Luo Y."/>
            <person name="Martinez D."/>
            <person name="Ngau W.C."/>
            <person name="Otillar B."/>
            <person name="Poliakov A."/>
            <person name="Porter A."/>
            <person name="Szajkowski L."/>
            <person name="Werner G."/>
            <person name="Zhou K."/>
            <person name="Grigoriev I.V."/>
            <person name="Rokhsar D.S."/>
            <person name="Grossman A.R."/>
        </authorList>
    </citation>
    <scope>NUCLEOTIDE SEQUENCE [LARGE SCALE GENOMIC DNA]</scope>
    <source>
        <strain evidence="2">CC-503</strain>
    </source>
</reference>
<evidence type="ECO:0000313" key="2">
    <source>
        <dbReference type="Proteomes" id="UP000006906"/>
    </source>
</evidence>
<protein>
    <submittedName>
        <fullName evidence="1">Uncharacterized protein</fullName>
    </submittedName>
</protein>
<keyword evidence="2" id="KW-1185">Reference proteome</keyword>
<dbReference type="KEGG" id="cre:CHLRE_12g498200v5"/>
<evidence type="ECO:0000313" key="1">
    <source>
        <dbReference type="EMBL" id="PNW75063.1"/>
    </source>
</evidence>
<dbReference type="GeneID" id="5727889"/>
<dbReference type="EMBL" id="CM008973">
    <property type="protein sequence ID" value="PNW75063.1"/>
    <property type="molecule type" value="Genomic_DNA"/>
</dbReference>
<dbReference type="AlphaFoldDB" id="A8JGK2"/>
<dbReference type="PaxDb" id="3055-EDO96969"/>
<name>A8JGK2_CHLRE</name>
<accession>A8JGK2</accession>
<sequence>MSNVDRVAYMDNIRTNQITEQIVREKNMQRKYFQEQEAAGRIVPKAPTPAEPAKSLLETVGLPSHVQTIRQDPEQSLSLSISKHMWTANPGYIVRDGPKTASVMKKDYVWDEEEIALMKEQGMLDKKFNRRRDEFVDYCEASARMSHLTKGPMATK</sequence>
<dbReference type="OrthoDB" id="567516at2759"/>
<dbReference type="OMA" id="KDYVWDE"/>
<dbReference type="Proteomes" id="UP000006906">
    <property type="component" value="Chromosome 12"/>
</dbReference>